<keyword evidence="1" id="KW-0472">Membrane</keyword>
<evidence type="ECO:0000313" key="3">
    <source>
        <dbReference type="Proteomes" id="UP000251485"/>
    </source>
</evidence>
<dbReference type="AlphaFoldDB" id="A0A2X2BN60"/>
<organism evidence="2 3">
    <name type="scientific">Proteus mirabilis</name>
    <dbReference type="NCBI Taxonomy" id="584"/>
    <lineage>
        <taxon>Bacteria</taxon>
        <taxon>Pseudomonadati</taxon>
        <taxon>Pseudomonadota</taxon>
        <taxon>Gammaproteobacteria</taxon>
        <taxon>Enterobacterales</taxon>
        <taxon>Morganellaceae</taxon>
        <taxon>Proteus</taxon>
    </lineage>
</organism>
<keyword evidence="1" id="KW-1133">Transmembrane helix</keyword>
<reference evidence="2 3" key="1">
    <citation type="submission" date="2018-06" db="EMBL/GenBank/DDBJ databases">
        <authorList>
            <consortium name="Pathogen Informatics"/>
            <person name="Doyle S."/>
        </authorList>
    </citation>
    <scope>NUCLEOTIDE SEQUENCE [LARGE SCALE GENOMIC DNA]</scope>
    <source>
        <strain evidence="2 3">NCTC10975</strain>
    </source>
</reference>
<evidence type="ECO:0000313" key="2">
    <source>
        <dbReference type="EMBL" id="SPY96634.1"/>
    </source>
</evidence>
<gene>
    <name evidence="2" type="ORF">NCTC10975_02360</name>
</gene>
<evidence type="ECO:0000256" key="1">
    <source>
        <dbReference type="SAM" id="Phobius"/>
    </source>
</evidence>
<feature type="transmembrane region" description="Helical" evidence="1">
    <location>
        <begin position="28"/>
        <end position="50"/>
    </location>
</feature>
<sequence>MKKLSGRIYLALVLIASLFIVFEKASLIYTALLSVSVYFIIFYAVFCFIVPRAILGNHNRDTLYHYQVYQSA</sequence>
<protein>
    <submittedName>
        <fullName evidence="2">Uncharacterized protein</fullName>
    </submittedName>
</protein>
<dbReference type="EMBL" id="UAUE01000020">
    <property type="protein sequence ID" value="SPY96634.1"/>
    <property type="molecule type" value="Genomic_DNA"/>
</dbReference>
<dbReference type="Proteomes" id="UP000251485">
    <property type="component" value="Unassembled WGS sequence"/>
</dbReference>
<feature type="transmembrane region" description="Helical" evidence="1">
    <location>
        <begin position="7"/>
        <end position="22"/>
    </location>
</feature>
<accession>A0A2X2BN60</accession>
<proteinExistence type="predicted"/>
<keyword evidence="1" id="KW-0812">Transmembrane</keyword>
<name>A0A2X2BN60_PROMI</name>